<evidence type="ECO:0000259" key="7">
    <source>
        <dbReference type="PROSITE" id="PS51987"/>
    </source>
</evidence>
<dbReference type="RefSeq" id="WP_317083648.1">
    <property type="nucleotide sequence ID" value="NZ_JASVDY010000003.1"/>
</dbReference>
<dbReference type="SUPFAM" id="SSF55931">
    <property type="entry name" value="Glutamine synthetase/guanido kinase"/>
    <property type="match status" value="1"/>
</dbReference>
<dbReference type="Pfam" id="PF00120">
    <property type="entry name" value="Gln-synt_C"/>
    <property type="match status" value="1"/>
</dbReference>
<dbReference type="InterPro" id="IPR036651">
    <property type="entry name" value="Gln_synt_N_sf"/>
</dbReference>
<keyword evidence="9" id="KW-1185">Reference proteome</keyword>
<sequence length="475" mass="53223">MNMSVDHPTKTMSHPAYPEPSSNDQPPPLQPCCELEHTAFEQEVQQYLEQFPQTTHVDLCLHDLNGHLRGKRIDLQSLKNLSKGCYFPLSVYAMSLDGKVIEESGLGKYIGEPDRLCRPIPGSLRPCADAPETHAQLYLSMLNEDGTACEYDPRNILKKLLQQLHQQNVHPVMAGELEFYLFAEHSETDSDLNSCQCFDIDIPTHDSQVLAHIEREARRQQIEMTAIVAESSPGQYEINIQHSADLLKLCDDMMAIKRIVRQVAAQHRLKACFMAKPVMQMAGSGLHFHMSLLNAQGQNLFSGSTPEHMQPVFAQVIAGLLDFMPASMALLAPNINSFRRFQYGHHVPLEASWGFNNRNVAIRIPCADQANQRLEYRVAGADANPYLSIAVLLAGTLHGLEHSPALPDSHAHQSLNSSHFFLPEQQPEALKLLADHSLLKDYLGTAFVSLWLSCKKAEYQSVQNKITASEMAWRI</sequence>
<dbReference type="InterPro" id="IPR008146">
    <property type="entry name" value="Gln_synth_cat_dom"/>
</dbReference>
<feature type="region of interest" description="Disordered" evidence="6">
    <location>
        <begin position="1"/>
        <end position="30"/>
    </location>
</feature>
<evidence type="ECO:0000256" key="5">
    <source>
        <dbReference type="RuleBase" id="RU000384"/>
    </source>
</evidence>
<dbReference type="PANTHER" id="PTHR43785:SF12">
    <property type="entry name" value="TYPE-1 GLUTAMINE SYNTHETASE 2"/>
    <property type="match status" value="1"/>
</dbReference>
<evidence type="ECO:0000313" key="8">
    <source>
        <dbReference type="EMBL" id="MDV2469104.1"/>
    </source>
</evidence>
<dbReference type="PROSITE" id="PS51987">
    <property type="entry name" value="GS_CATALYTIC"/>
    <property type="match status" value="1"/>
</dbReference>
<evidence type="ECO:0000313" key="9">
    <source>
        <dbReference type="Proteomes" id="UP001278188"/>
    </source>
</evidence>
<dbReference type="Proteomes" id="UP001278188">
    <property type="component" value="Unassembled WGS sequence"/>
</dbReference>
<dbReference type="SUPFAM" id="SSF54368">
    <property type="entry name" value="Glutamine synthetase, N-terminal domain"/>
    <property type="match status" value="1"/>
</dbReference>
<evidence type="ECO:0000256" key="4">
    <source>
        <dbReference type="PROSITE-ProRule" id="PRU01331"/>
    </source>
</evidence>
<dbReference type="PROSITE" id="PS00181">
    <property type="entry name" value="GLNA_ATP"/>
    <property type="match status" value="1"/>
</dbReference>
<evidence type="ECO:0000256" key="1">
    <source>
        <dbReference type="ARBA" id="ARBA00001946"/>
    </source>
</evidence>
<dbReference type="Gene3D" id="3.30.590.10">
    <property type="entry name" value="Glutamine synthetase/guanido kinase, catalytic domain"/>
    <property type="match status" value="1"/>
</dbReference>
<name>A0ABU3WF99_9GAMM</name>
<dbReference type="InterPro" id="IPR014746">
    <property type="entry name" value="Gln_synth/guanido_kin_cat_dom"/>
</dbReference>
<comment type="caution">
    <text evidence="8">The sequence shown here is derived from an EMBL/GenBank/DDBJ whole genome shotgun (WGS) entry which is preliminary data.</text>
</comment>
<dbReference type="SMART" id="SM01230">
    <property type="entry name" value="Gln-synt_C"/>
    <property type="match status" value="1"/>
</dbReference>
<keyword evidence="3" id="KW-0460">Magnesium</keyword>
<evidence type="ECO:0000256" key="3">
    <source>
        <dbReference type="ARBA" id="ARBA00022842"/>
    </source>
</evidence>
<reference evidence="8 9" key="1">
    <citation type="submission" date="2023-06" db="EMBL/GenBank/DDBJ databases">
        <title>Genomic Analysis of Acinetobacter Strains Recovered from South Australian Aquatic Samples provides Insights into the Circulation of Antibiotic Resistance determinants in the Environment.</title>
        <authorList>
            <person name="Tobin L."/>
            <person name="Jarocki V.M."/>
            <person name="Kenyon J."/>
            <person name="Drigo B."/>
            <person name="Donner E."/>
            <person name="Djordjevic S.P."/>
            <person name="Hamidian M."/>
        </authorList>
    </citation>
    <scope>NUCLEOTIDE SEQUENCE [LARGE SCALE GENOMIC DNA]</scope>
    <source>
        <strain evidence="8 9">SAAc652</strain>
    </source>
</reference>
<feature type="domain" description="GS catalytic" evidence="7">
    <location>
        <begin position="153"/>
        <end position="475"/>
    </location>
</feature>
<dbReference type="GO" id="GO:0016874">
    <property type="term" value="F:ligase activity"/>
    <property type="evidence" value="ECO:0007669"/>
    <property type="project" value="UniProtKB-KW"/>
</dbReference>
<dbReference type="InterPro" id="IPR027303">
    <property type="entry name" value="Gln_synth_gly_rich_site"/>
</dbReference>
<proteinExistence type="inferred from homology"/>
<protein>
    <submittedName>
        <fullName evidence="8">Glutamine synthetase family protein</fullName>
        <ecNumber evidence="8">6.3.1.-</ecNumber>
    </submittedName>
</protein>
<dbReference type="EMBL" id="JASVDY010000003">
    <property type="protein sequence ID" value="MDV2469104.1"/>
    <property type="molecule type" value="Genomic_DNA"/>
</dbReference>
<evidence type="ECO:0000256" key="2">
    <source>
        <dbReference type="ARBA" id="ARBA00022598"/>
    </source>
</evidence>
<accession>A0ABU3WF99</accession>
<dbReference type="EC" id="6.3.1.-" evidence="8"/>
<comment type="similarity">
    <text evidence="4 5">Belongs to the glutamine synthetase family.</text>
</comment>
<comment type="cofactor">
    <cofactor evidence="1">
        <name>Mg(2+)</name>
        <dbReference type="ChEBI" id="CHEBI:18420"/>
    </cofactor>
</comment>
<evidence type="ECO:0000256" key="6">
    <source>
        <dbReference type="SAM" id="MobiDB-lite"/>
    </source>
</evidence>
<dbReference type="PANTHER" id="PTHR43785">
    <property type="entry name" value="GAMMA-GLUTAMYLPUTRESCINE SYNTHETASE"/>
    <property type="match status" value="1"/>
</dbReference>
<keyword evidence="2 8" id="KW-0436">Ligase</keyword>
<gene>
    <name evidence="8" type="ORF">QR674_08905</name>
</gene>
<organism evidence="8 9">
    <name type="scientific">Acinetobacter chinensis</name>
    <dbReference type="NCBI Taxonomy" id="2004650"/>
    <lineage>
        <taxon>Bacteria</taxon>
        <taxon>Pseudomonadati</taxon>
        <taxon>Pseudomonadota</taxon>
        <taxon>Gammaproteobacteria</taxon>
        <taxon>Moraxellales</taxon>
        <taxon>Moraxellaceae</taxon>
        <taxon>Acinetobacter</taxon>
    </lineage>
</organism>